<protein>
    <submittedName>
        <fullName evidence="1">Uncharacterized protein</fullName>
    </submittedName>
</protein>
<name>A0ACC0KQ71_CHOFU</name>
<reference evidence="1 2" key="1">
    <citation type="journal article" date="2022" name="Genome Biol. Evol.">
        <title>The Spruce Budworm Genome: Reconstructing the Evolutionary History of Antifreeze Proteins.</title>
        <authorList>
            <person name="Beliveau C."/>
            <person name="Gagne P."/>
            <person name="Picq S."/>
            <person name="Vernygora O."/>
            <person name="Keeling C.I."/>
            <person name="Pinkney K."/>
            <person name="Doucet D."/>
            <person name="Wen F."/>
            <person name="Johnston J.S."/>
            <person name="Maaroufi H."/>
            <person name="Boyle B."/>
            <person name="Laroche J."/>
            <person name="Dewar K."/>
            <person name="Juretic N."/>
            <person name="Blackburn G."/>
            <person name="Nisole A."/>
            <person name="Brunet B."/>
            <person name="Brandao M."/>
            <person name="Lumley L."/>
            <person name="Duan J."/>
            <person name="Quan G."/>
            <person name="Lucarotti C.J."/>
            <person name="Roe A.D."/>
            <person name="Sperling F.A.H."/>
            <person name="Levesque R.C."/>
            <person name="Cusson M."/>
        </authorList>
    </citation>
    <scope>NUCLEOTIDE SEQUENCE [LARGE SCALE GENOMIC DNA]</scope>
    <source>
        <strain evidence="1">Glfc:IPQL:Cfum</strain>
    </source>
</reference>
<sequence>MGDDNVPPLHWPLGVVTDVYPGSDNVVRVAMIRTAKGSFKRPVVKLYPLPSQPPHHIIGRSPNQGYETIRESLSLAERQIKVNHVGDVQPRKRKDKKRKKDDLGVNEPRGTSAALGEGDSFMHSHHDHGTGGHWCAKVIFFSLLAILVALIGLIILENRGLSELEANAVQSQYSGVLEGWLEDAPEDDHHDTHTLELNHHDDEDDAEHGEEIEHSDEVEDDDDDVSPEDEENTQDYEDEAQDGGDDDEESQDNEDGSQELDLEANDEDEELTYRKYYHGNEAEPDDDDDDDDEEDENEIAENNDDDDDDEDENETAENNDDDDEDENEKLSTEADQDNDDDDDQNNNRSLENDDQENEGDDDNEDNDPNNEAESEENNNKDEEEHDEGENEDTSLEVEKIEQEASEEEEPISAELPTLPEPADNDDDNKPQDSVEDEAPEVDDDDQSNEPDDDFLEVDDDEPPVERITAPAGKPFAEEEEEETSSEKPADTLAEEEEYEKRQEELRREEAQASHMWLKLTVGGALLVATHAIVRRATASSDEPTEQHVRREETPIDRRMTLIPEEPPESGRIIAFARNLHRFLYTVPIKKVTQESTQHIPSIVKSPPTFEESEEEVEEEEDEQEEPVVFKVTQAAQSEKQEEKQEMYSDEEDAEDDEVEVEEEKVIEQKAVPQVAKPPTPEPDDDVPDDVEIIEDEEIEEEAEEDEEEISDVDDEELLTRLEAKYGRLPEPERPQRRKDGGNSIEDEWPGEPSDAYWRSQLDQAEQEFNQKRLNVKFIHTSVSRNEEGRYTVALPSVKILQNWGILVLLLTVVCFTWRRSSSKCLLFAIPIIKSSQNICIMVVSNRKPESELMMMVTYIPHHAVIRPEKVTSPRVVLDASAKTHSDANLNGYGCVIYLPVAAQRYVTVRLLCSKSKVTPAKITNTCSLEEAMCSY</sequence>
<comment type="caution">
    <text evidence="1">The sequence shown here is derived from an EMBL/GenBank/DDBJ whole genome shotgun (WGS) entry which is preliminary data.</text>
</comment>
<proteinExistence type="predicted"/>
<evidence type="ECO:0000313" key="2">
    <source>
        <dbReference type="Proteomes" id="UP001064048"/>
    </source>
</evidence>
<accession>A0ACC0KQ71</accession>
<dbReference type="EMBL" id="CM046118">
    <property type="protein sequence ID" value="KAI8438306.1"/>
    <property type="molecule type" value="Genomic_DNA"/>
</dbReference>
<evidence type="ECO:0000313" key="1">
    <source>
        <dbReference type="EMBL" id="KAI8438306.1"/>
    </source>
</evidence>
<organism evidence="1 2">
    <name type="scientific">Choristoneura fumiferana</name>
    <name type="common">Spruce budworm moth</name>
    <name type="synonym">Archips fumiferana</name>
    <dbReference type="NCBI Taxonomy" id="7141"/>
    <lineage>
        <taxon>Eukaryota</taxon>
        <taxon>Metazoa</taxon>
        <taxon>Ecdysozoa</taxon>
        <taxon>Arthropoda</taxon>
        <taxon>Hexapoda</taxon>
        <taxon>Insecta</taxon>
        <taxon>Pterygota</taxon>
        <taxon>Neoptera</taxon>
        <taxon>Endopterygota</taxon>
        <taxon>Lepidoptera</taxon>
        <taxon>Glossata</taxon>
        <taxon>Ditrysia</taxon>
        <taxon>Tortricoidea</taxon>
        <taxon>Tortricidae</taxon>
        <taxon>Tortricinae</taxon>
        <taxon>Choristoneura</taxon>
    </lineage>
</organism>
<gene>
    <name evidence="1" type="ORF">MSG28_010878</name>
</gene>
<dbReference type="Proteomes" id="UP001064048">
    <property type="component" value="Chromosome 18"/>
</dbReference>
<keyword evidence="2" id="KW-1185">Reference proteome</keyword>